<accession>A0AAN4PPT1</accession>
<dbReference type="Proteomes" id="UP000051487">
    <property type="component" value="Unassembled WGS sequence"/>
</dbReference>
<evidence type="ECO:0000313" key="4">
    <source>
        <dbReference type="Proteomes" id="UP000051487"/>
    </source>
</evidence>
<feature type="compositionally biased region" description="Basic and acidic residues" evidence="2">
    <location>
        <begin position="250"/>
        <end position="262"/>
    </location>
</feature>
<evidence type="ECO:0000313" key="3">
    <source>
        <dbReference type="EMBL" id="GAQ10810.1"/>
    </source>
</evidence>
<reference evidence="3 4" key="1">
    <citation type="submission" date="2015-11" db="EMBL/GenBank/DDBJ databases">
        <title>Aspergillus lentulus strain IFM 54703T.</title>
        <authorList>
            <person name="Kusuya Y."/>
            <person name="Sakai K."/>
            <person name="Kamei K."/>
            <person name="Takahashi H."/>
            <person name="Yaguchi T."/>
        </authorList>
    </citation>
    <scope>NUCLEOTIDE SEQUENCE [LARGE SCALE GENOMIC DNA]</scope>
    <source>
        <strain evidence="3 4">IFM 54703</strain>
    </source>
</reference>
<dbReference type="Gene3D" id="2.40.160.200">
    <property type="entry name" value="LURP1-related"/>
    <property type="match status" value="1"/>
</dbReference>
<dbReference type="InterPro" id="IPR038595">
    <property type="entry name" value="LOR_sf"/>
</dbReference>
<evidence type="ECO:0000256" key="1">
    <source>
        <dbReference type="ARBA" id="ARBA00005437"/>
    </source>
</evidence>
<gene>
    <name evidence="3" type="ORF">ALT_8131</name>
</gene>
<comment type="similarity">
    <text evidence="1">Belongs to the LOR family.</text>
</comment>
<organism evidence="3 4">
    <name type="scientific">Aspergillus lentulus</name>
    <dbReference type="NCBI Taxonomy" id="293939"/>
    <lineage>
        <taxon>Eukaryota</taxon>
        <taxon>Fungi</taxon>
        <taxon>Dikarya</taxon>
        <taxon>Ascomycota</taxon>
        <taxon>Pezizomycotina</taxon>
        <taxon>Eurotiomycetes</taxon>
        <taxon>Eurotiomycetidae</taxon>
        <taxon>Eurotiales</taxon>
        <taxon>Aspergillaceae</taxon>
        <taxon>Aspergillus</taxon>
        <taxon>Aspergillus subgen. Fumigati</taxon>
    </lineage>
</organism>
<dbReference type="Pfam" id="PF04525">
    <property type="entry name" value="LOR"/>
    <property type="match status" value="1"/>
</dbReference>
<feature type="region of interest" description="Disordered" evidence="2">
    <location>
        <begin position="241"/>
        <end position="262"/>
    </location>
</feature>
<protein>
    <recommendedName>
        <fullName evidence="5">Tubby C-terminal domain-containing protein</fullName>
    </recommendedName>
</protein>
<dbReference type="EMBL" id="BCLY01000016">
    <property type="protein sequence ID" value="GAQ10810.1"/>
    <property type="molecule type" value="Genomic_DNA"/>
</dbReference>
<dbReference type="InterPro" id="IPR007612">
    <property type="entry name" value="LOR"/>
</dbReference>
<comment type="caution">
    <text evidence="3">The sequence shown here is derived from an EMBL/GenBank/DDBJ whole genome shotgun (WGS) entry which is preliminary data.</text>
</comment>
<dbReference type="AlphaFoldDB" id="A0AAN4PPT1"/>
<evidence type="ECO:0008006" key="5">
    <source>
        <dbReference type="Google" id="ProtNLM"/>
    </source>
</evidence>
<sequence length="262" mass="28569">MCLDCHPPFPTPLISAKSTVLISSKPVDLETCQKHGIIKATPTQTASCTQPRYVATDPVALRVKQHSQSLSGGDFTISTYPTDDSPLGTKLFSVKGDFGSLSNKRHFSDTSGLPLFTLQRKKAGVTWFVTLPGDERGSEPIATIATKWSAFKDKFDVYFKNAAANGEETVLEVRGQNVWKTKTHVYYKGNLVMITKLADVVSVYVPGKRPAWTVEVAEGMDLSLASLITVLLATLLHYSSLPSSHSGPSSREDEDFKGISKK</sequence>
<name>A0AAN4PPT1_ASPLE</name>
<dbReference type="SUPFAM" id="SSF54518">
    <property type="entry name" value="Tubby C-terminal domain-like"/>
    <property type="match status" value="1"/>
</dbReference>
<dbReference type="InterPro" id="IPR025659">
    <property type="entry name" value="Tubby-like_C"/>
</dbReference>
<evidence type="ECO:0000256" key="2">
    <source>
        <dbReference type="SAM" id="MobiDB-lite"/>
    </source>
</evidence>
<proteinExistence type="inferred from homology"/>